<evidence type="ECO:0000313" key="5">
    <source>
        <dbReference type="Proteomes" id="UP000011518"/>
    </source>
</evidence>
<evidence type="ECO:0000313" key="4">
    <source>
        <dbReference type="EMBL" id="ELW68953.1"/>
    </source>
</evidence>
<dbReference type="Gene3D" id="4.10.910.10">
    <property type="entry name" value="30s ribosomal protein s13, domain 2"/>
    <property type="match status" value="1"/>
</dbReference>
<comment type="similarity">
    <text evidence="1">Belongs to the universal ribosomal protein uS13 family.</text>
</comment>
<dbReference type="Pfam" id="PF00416">
    <property type="entry name" value="Ribosomal_S13"/>
    <property type="match status" value="1"/>
</dbReference>
<sequence length="87" mass="10820">MYHMTSQPYEISKEYKEDRKKGMKLSEKNLHQYKILDWYSNRQKVVKDRKYSQVLTDSLDNKLREDLERLKKIRVHRVLCHFWGLQF</sequence>
<evidence type="ECO:0000256" key="2">
    <source>
        <dbReference type="ARBA" id="ARBA00022980"/>
    </source>
</evidence>
<dbReference type="InterPro" id="IPR027437">
    <property type="entry name" value="Rbsml_uS13_C"/>
</dbReference>
<evidence type="ECO:0000256" key="3">
    <source>
        <dbReference type="ARBA" id="ARBA00023274"/>
    </source>
</evidence>
<protein>
    <submittedName>
        <fullName evidence="4">40S ribosomal protein S18</fullName>
    </submittedName>
</protein>
<reference evidence="5" key="1">
    <citation type="submission" date="2012-07" db="EMBL/GenBank/DDBJ databases">
        <title>Genome of the Chinese tree shrew, a rising model animal genetically related to primates.</title>
        <authorList>
            <person name="Zhang G."/>
            <person name="Fan Y."/>
            <person name="Yao Y."/>
            <person name="Huang Z."/>
        </authorList>
    </citation>
    <scope>NUCLEOTIDE SEQUENCE [LARGE SCALE GENOMIC DNA]</scope>
</reference>
<organism evidence="4 5">
    <name type="scientific">Tupaia chinensis</name>
    <name type="common">Chinese tree shrew</name>
    <name type="synonym">Tupaia belangeri chinensis</name>
    <dbReference type="NCBI Taxonomy" id="246437"/>
    <lineage>
        <taxon>Eukaryota</taxon>
        <taxon>Metazoa</taxon>
        <taxon>Chordata</taxon>
        <taxon>Craniata</taxon>
        <taxon>Vertebrata</taxon>
        <taxon>Euteleostomi</taxon>
        <taxon>Mammalia</taxon>
        <taxon>Eutheria</taxon>
        <taxon>Euarchontoglires</taxon>
        <taxon>Scandentia</taxon>
        <taxon>Tupaiidae</taxon>
        <taxon>Tupaia</taxon>
    </lineage>
</organism>
<gene>
    <name evidence="4" type="ORF">TREES_T100013007</name>
</gene>
<keyword evidence="2 4" id="KW-0689">Ribosomal protein</keyword>
<dbReference type="InterPro" id="IPR001892">
    <property type="entry name" value="Ribosomal_uS13"/>
</dbReference>
<accession>L9L1X3</accession>
<dbReference type="AlphaFoldDB" id="L9L1X3"/>
<dbReference type="GO" id="GO:0006412">
    <property type="term" value="P:translation"/>
    <property type="evidence" value="ECO:0007669"/>
    <property type="project" value="InterPro"/>
</dbReference>
<keyword evidence="3" id="KW-0687">Ribonucleoprotein</keyword>
<dbReference type="GO" id="GO:0005840">
    <property type="term" value="C:ribosome"/>
    <property type="evidence" value="ECO:0007669"/>
    <property type="project" value="UniProtKB-KW"/>
</dbReference>
<dbReference type="InParanoid" id="L9L1X3"/>
<reference evidence="5" key="2">
    <citation type="journal article" date="2013" name="Nat. Commun.">
        <title>Genome of the Chinese tree shrew.</title>
        <authorList>
            <person name="Fan Y."/>
            <person name="Huang Z.Y."/>
            <person name="Cao C.C."/>
            <person name="Chen C.S."/>
            <person name="Chen Y.X."/>
            <person name="Fan D.D."/>
            <person name="He J."/>
            <person name="Hou H.L."/>
            <person name="Hu L."/>
            <person name="Hu X.T."/>
            <person name="Jiang X.T."/>
            <person name="Lai R."/>
            <person name="Lang Y.S."/>
            <person name="Liang B."/>
            <person name="Liao S.G."/>
            <person name="Mu D."/>
            <person name="Ma Y.Y."/>
            <person name="Niu Y.Y."/>
            <person name="Sun X.Q."/>
            <person name="Xia J.Q."/>
            <person name="Xiao J."/>
            <person name="Xiong Z.Q."/>
            <person name="Xu L."/>
            <person name="Yang L."/>
            <person name="Zhang Y."/>
            <person name="Zhao W."/>
            <person name="Zhao X.D."/>
            <person name="Zheng Y.T."/>
            <person name="Zhou J.M."/>
            <person name="Zhu Y.B."/>
            <person name="Zhang G.J."/>
            <person name="Wang J."/>
            <person name="Yao Y.G."/>
        </authorList>
    </citation>
    <scope>NUCLEOTIDE SEQUENCE [LARGE SCALE GENOMIC DNA]</scope>
</reference>
<dbReference type="GO" id="GO:1990904">
    <property type="term" value="C:ribonucleoprotein complex"/>
    <property type="evidence" value="ECO:0007669"/>
    <property type="project" value="UniProtKB-KW"/>
</dbReference>
<dbReference type="Proteomes" id="UP000011518">
    <property type="component" value="Unassembled WGS sequence"/>
</dbReference>
<dbReference type="STRING" id="246437.L9L1X3"/>
<dbReference type="EMBL" id="KB320556">
    <property type="protein sequence ID" value="ELW68953.1"/>
    <property type="molecule type" value="Genomic_DNA"/>
</dbReference>
<keyword evidence="5" id="KW-1185">Reference proteome</keyword>
<name>L9L1X3_TUPCH</name>
<evidence type="ECO:0000256" key="1">
    <source>
        <dbReference type="ARBA" id="ARBA00008080"/>
    </source>
</evidence>
<dbReference type="GO" id="GO:0003735">
    <property type="term" value="F:structural constituent of ribosome"/>
    <property type="evidence" value="ECO:0007669"/>
    <property type="project" value="InterPro"/>
</dbReference>
<proteinExistence type="inferred from homology"/>
<dbReference type="GO" id="GO:0003723">
    <property type="term" value="F:RNA binding"/>
    <property type="evidence" value="ECO:0007669"/>
    <property type="project" value="InterPro"/>
</dbReference>